<keyword evidence="2" id="KW-1185">Reference proteome</keyword>
<reference evidence="1 2" key="1">
    <citation type="submission" date="2015-09" db="EMBL/GenBank/DDBJ databases">
        <authorList>
            <consortium name="Swine Surveillance"/>
        </authorList>
    </citation>
    <scope>NUCLEOTIDE SEQUENCE [LARGE SCALE GENOMIC DNA]</scope>
    <source>
        <strain evidence="1 2">CECT 4357</strain>
    </source>
</reference>
<dbReference type="EMBL" id="CYSA01000027">
    <property type="protein sequence ID" value="CUH68317.1"/>
    <property type="molecule type" value="Genomic_DNA"/>
</dbReference>
<sequence>MKKMLVDYIPEFGMRPGKAWVVPIGDTAGDGFVCLSNKKTARYGAVIYVGRVVTSADLREKIQELGLGLSSDEVLADFLSKVNSLKIGDVVSLDRGGDGMTILTKEKMKAMKPSKKKLP</sequence>
<name>A0A0P1G314_THAGE</name>
<dbReference type="RefSeq" id="WP_058264166.1">
    <property type="nucleotide sequence ID" value="NZ_CP051181.1"/>
</dbReference>
<gene>
    <name evidence="1" type="ORF">TG4357_03510</name>
</gene>
<dbReference type="AlphaFoldDB" id="A0A0P1G314"/>
<accession>A0A0P1G314</accession>
<evidence type="ECO:0000313" key="1">
    <source>
        <dbReference type="EMBL" id="CUH68317.1"/>
    </source>
</evidence>
<proteinExistence type="predicted"/>
<dbReference type="Proteomes" id="UP000051587">
    <property type="component" value="Unassembled WGS sequence"/>
</dbReference>
<evidence type="ECO:0000313" key="2">
    <source>
        <dbReference type="Proteomes" id="UP000051587"/>
    </source>
</evidence>
<organism evidence="1 2">
    <name type="scientific">Thalassovita gelatinovora</name>
    <name type="common">Thalassobius gelatinovorus</name>
    <dbReference type="NCBI Taxonomy" id="53501"/>
    <lineage>
        <taxon>Bacteria</taxon>
        <taxon>Pseudomonadati</taxon>
        <taxon>Pseudomonadota</taxon>
        <taxon>Alphaproteobacteria</taxon>
        <taxon>Rhodobacterales</taxon>
        <taxon>Roseobacteraceae</taxon>
        <taxon>Thalassovita</taxon>
    </lineage>
</organism>
<protein>
    <submittedName>
        <fullName evidence="1">Uncharacterized protein</fullName>
    </submittedName>
</protein>